<organism evidence="6 7">
    <name type="scientific">Trichinella spiralis</name>
    <name type="common">Trichina worm</name>
    <dbReference type="NCBI Taxonomy" id="6334"/>
    <lineage>
        <taxon>Eukaryota</taxon>
        <taxon>Metazoa</taxon>
        <taxon>Ecdysozoa</taxon>
        <taxon>Nematoda</taxon>
        <taxon>Enoplea</taxon>
        <taxon>Dorylaimia</taxon>
        <taxon>Trichinellida</taxon>
        <taxon>Trichinellidae</taxon>
        <taxon>Trichinella</taxon>
    </lineage>
</organism>
<proteinExistence type="inferred from homology"/>
<dbReference type="eggNOG" id="KOG2554">
    <property type="taxonomic scope" value="Eukaryota"/>
</dbReference>
<keyword evidence="3" id="KW-0413">Isomerase</keyword>
<dbReference type="SUPFAM" id="SSF55120">
    <property type="entry name" value="Pseudouridine synthase"/>
    <property type="match status" value="1"/>
</dbReference>
<keyword evidence="7" id="KW-1185">Reference proteome</keyword>
<dbReference type="FunFam" id="3.30.70.580:FF:000007">
    <property type="entry name" value="tRNA pseudouridine synthase"/>
    <property type="match status" value="1"/>
</dbReference>
<dbReference type="GO" id="GO:0031119">
    <property type="term" value="P:tRNA pseudouridine synthesis"/>
    <property type="evidence" value="ECO:0007669"/>
    <property type="project" value="TreeGrafter"/>
</dbReference>
<name>A0A0V1BQ20_TRISP</name>
<evidence type="ECO:0000313" key="7">
    <source>
        <dbReference type="Proteomes" id="UP000054776"/>
    </source>
</evidence>
<evidence type="ECO:0000256" key="2">
    <source>
        <dbReference type="ARBA" id="ARBA00022694"/>
    </source>
</evidence>
<dbReference type="Pfam" id="PF01416">
    <property type="entry name" value="PseudoU_synth_1"/>
    <property type="match status" value="1"/>
</dbReference>
<evidence type="ECO:0000256" key="1">
    <source>
        <dbReference type="ARBA" id="ARBA00009375"/>
    </source>
</evidence>
<accession>A0A0V1BQ20</accession>
<dbReference type="InterPro" id="IPR020097">
    <property type="entry name" value="PsdUridine_synth_TruA_a/b_dom"/>
</dbReference>
<sequence>MKLCRKLEMHFTTGIIKPYEMPRKVERQFDFSRYCRRHIALMVAYLGWDLDGFCAQNNSQNTVESKIFKALIETKLIQSLETANYSRCGRTDKTVSAFSQVLSLDVRSNQTTGVGVFEPDGYCPNEPKPTSRKTTPKSEELDYAKILNSVLPQEIRVLAWAPVERTFNARYNCTSRQYKYFFPKGALNLKVSTVVDFLHFSAIVALFSNFRRGTICVYFQLMEQASKRLIGEHDFRNFCKIDMSKNEIQSCVRTVFDVQFTKVNAGGLNSRTLCCFTIVANAFLWHQIRCIMSVLFAIGEGKEQPDVIEWLLNTELCPAKPQYSMVVGWPLVLYGCQYDNLEWHWKEGIIMECISNLQRTLVNFAIKVEIIENMMNSLLSLMPNNSTTADLNTTSILHPELLSHSYRPLKGRSVGKSLEEKIAKKKKQQLGTKRTTADDTTKQSLNEEEEEEAWRCMSSVMQLNGFEAVRIGKSMYRMRLMSWGQKAPGVGFFPCSGLKTDPNRRCQMADELFTNSSSRMSLPP</sequence>
<dbReference type="Gene3D" id="3.30.70.660">
    <property type="entry name" value="Pseudouridine synthase I, catalytic domain, C-terminal subdomain"/>
    <property type="match status" value="1"/>
</dbReference>
<dbReference type="NCBIfam" id="TIGR00071">
    <property type="entry name" value="hisT_truA"/>
    <property type="match status" value="1"/>
</dbReference>
<dbReference type="InterPro" id="IPR020095">
    <property type="entry name" value="PsdUridine_synth_TruA_C"/>
</dbReference>
<dbReference type="GO" id="GO:1990481">
    <property type="term" value="P:mRNA pseudouridine synthesis"/>
    <property type="evidence" value="ECO:0007669"/>
    <property type="project" value="TreeGrafter"/>
</dbReference>
<evidence type="ECO:0000256" key="4">
    <source>
        <dbReference type="SAM" id="MobiDB-lite"/>
    </source>
</evidence>
<dbReference type="InterPro" id="IPR020094">
    <property type="entry name" value="TruA/RsuA/RluB/E/F_N"/>
</dbReference>
<dbReference type="PANTHER" id="PTHR11142:SF5">
    <property type="entry name" value="TRNA PSEUDOURIDINE(38_39) SYNTHASE"/>
    <property type="match status" value="1"/>
</dbReference>
<feature type="region of interest" description="Disordered" evidence="4">
    <location>
        <begin position="424"/>
        <end position="447"/>
    </location>
</feature>
<evidence type="ECO:0000313" key="6">
    <source>
        <dbReference type="EMBL" id="KRY39053.1"/>
    </source>
</evidence>
<evidence type="ECO:0000256" key="3">
    <source>
        <dbReference type="ARBA" id="ARBA00023235"/>
    </source>
</evidence>
<dbReference type="GO" id="GO:0005737">
    <property type="term" value="C:cytoplasm"/>
    <property type="evidence" value="ECO:0007669"/>
    <property type="project" value="TreeGrafter"/>
</dbReference>
<dbReference type="EMBL" id="JYDH01000021">
    <property type="protein sequence ID" value="KRY39053.1"/>
    <property type="molecule type" value="Genomic_DNA"/>
</dbReference>
<keyword evidence="2" id="KW-0819">tRNA processing</keyword>
<feature type="non-terminal residue" evidence="6">
    <location>
        <position position="524"/>
    </location>
</feature>
<dbReference type="HAMAP" id="MF_00171">
    <property type="entry name" value="TruA"/>
    <property type="match status" value="1"/>
</dbReference>
<comment type="caution">
    <text evidence="6">The sequence shown here is derived from an EMBL/GenBank/DDBJ whole genome shotgun (WGS) entry which is preliminary data.</text>
</comment>
<evidence type="ECO:0000259" key="5">
    <source>
        <dbReference type="Pfam" id="PF01416"/>
    </source>
</evidence>
<dbReference type="OrthoDB" id="25767at2759"/>
<dbReference type="Gene3D" id="3.30.70.580">
    <property type="entry name" value="Pseudouridine synthase I, catalytic domain, N-terminal subdomain"/>
    <property type="match status" value="1"/>
</dbReference>
<feature type="domain" description="Pseudouridine synthase I TruA alpha/beta" evidence="5">
    <location>
        <begin position="225"/>
        <end position="339"/>
    </location>
</feature>
<protein>
    <submittedName>
        <fullName evidence="6">tRNA pseudouridine(38/39) synthase</fullName>
    </submittedName>
</protein>
<dbReference type="GO" id="GO:0005634">
    <property type="term" value="C:nucleus"/>
    <property type="evidence" value="ECO:0007669"/>
    <property type="project" value="TreeGrafter"/>
</dbReference>
<comment type="similarity">
    <text evidence="1">Belongs to the tRNA pseudouridine synthase TruA family.</text>
</comment>
<dbReference type="InterPro" id="IPR001406">
    <property type="entry name" value="PsdUridine_synth_TruA"/>
</dbReference>
<dbReference type="InterPro" id="IPR020103">
    <property type="entry name" value="PsdUridine_synth_cat_dom_sf"/>
</dbReference>
<dbReference type="Proteomes" id="UP000054776">
    <property type="component" value="Unassembled WGS sequence"/>
</dbReference>
<dbReference type="AlphaFoldDB" id="A0A0V1BQ20"/>
<dbReference type="GO" id="GO:0009982">
    <property type="term" value="F:pseudouridine synthase activity"/>
    <property type="evidence" value="ECO:0007669"/>
    <property type="project" value="InterPro"/>
</dbReference>
<dbReference type="GO" id="GO:0003723">
    <property type="term" value="F:RNA binding"/>
    <property type="evidence" value="ECO:0007669"/>
    <property type="project" value="InterPro"/>
</dbReference>
<gene>
    <name evidence="6" type="primary">Pus3</name>
    <name evidence="6" type="ORF">T01_5490</name>
</gene>
<reference evidence="6 7" key="1">
    <citation type="submission" date="2015-01" db="EMBL/GenBank/DDBJ databases">
        <title>Evolution of Trichinella species and genotypes.</title>
        <authorList>
            <person name="Korhonen P.K."/>
            <person name="Edoardo P."/>
            <person name="Giuseppe L.R."/>
            <person name="Gasser R.B."/>
        </authorList>
    </citation>
    <scope>NUCLEOTIDE SEQUENCE [LARGE SCALE GENOMIC DNA]</scope>
    <source>
        <strain evidence="6">ISS3</strain>
    </source>
</reference>
<dbReference type="PANTHER" id="PTHR11142">
    <property type="entry name" value="PSEUDOURIDYLATE SYNTHASE"/>
    <property type="match status" value="1"/>
</dbReference>